<feature type="region of interest" description="Disordered" evidence="1">
    <location>
        <begin position="121"/>
        <end position="164"/>
    </location>
</feature>
<sequence>MPYLESNIPDTLKWLSEPEMEGERERHRAGRAGVLLLSGIKFDFAPVVFLDGRNPVSAFDLASFREERFMMGHIECAAECGIVEFFWDWMRVDILQFDNLEIPEFKLVAIQTQELKLEALRTQESKPETPQTKNLSQETQYQTSQTQRPRPEISSTREPRLKIF</sequence>
<feature type="compositionally biased region" description="Basic and acidic residues" evidence="1">
    <location>
        <begin position="149"/>
        <end position="164"/>
    </location>
</feature>
<proteinExistence type="predicted"/>
<name>A0A154P9A5_DUFNO</name>
<dbReference type="Proteomes" id="UP000076502">
    <property type="component" value="Unassembled WGS sequence"/>
</dbReference>
<evidence type="ECO:0000313" key="3">
    <source>
        <dbReference type="Proteomes" id="UP000076502"/>
    </source>
</evidence>
<evidence type="ECO:0000256" key="1">
    <source>
        <dbReference type="SAM" id="MobiDB-lite"/>
    </source>
</evidence>
<dbReference type="AlphaFoldDB" id="A0A154P9A5"/>
<keyword evidence="3" id="KW-1185">Reference proteome</keyword>
<dbReference type="EMBL" id="KQ434846">
    <property type="protein sequence ID" value="KZC08422.1"/>
    <property type="molecule type" value="Genomic_DNA"/>
</dbReference>
<evidence type="ECO:0000313" key="2">
    <source>
        <dbReference type="EMBL" id="KZC08422.1"/>
    </source>
</evidence>
<accession>A0A154P9A5</accession>
<protein>
    <submittedName>
        <fullName evidence="2">Uncharacterized protein</fullName>
    </submittedName>
</protein>
<organism evidence="2 3">
    <name type="scientific">Dufourea novaeangliae</name>
    <name type="common">Sweat bee</name>
    <dbReference type="NCBI Taxonomy" id="178035"/>
    <lineage>
        <taxon>Eukaryota</taxon>
        <taxon>Metazoa</taxon>
        <taxon>Ecdysozoa</taxon>
        <taxon>Arthropoda</taxon>
        <taxon>Hexapoda</taxon>
        <taxon>Insecta</taxon>
        <taxon>Pterygota</taxon>
        <taxon>Neoptera</taxon>
        <taxon>Endopterygota</taxon>
        <taxon>Hymenoptera</taxon>
        <taxon>Apocrita</taxon>
        <taxon>Aculeata</taxon>
        <taxon>Apoidea</taxon>
        <taxon>Anthophila</taxon>
        <taxon>Halictidae</taxon>
        <taxon>Rophitinae</taxon>
        <taxon>Dufourea</taxon>
    </lineage>
</organism>
<feature type="compositionally biased region" description="Low complexity" evidence="1">
    <location>
        <begin position="136"/>
        <end position="147"/>
    </location>
</feature>
<gene>
    <name evidence="2" type="ORF">WN55_09326</name>
</gene>
<reference evidence="2 3" key="1">
    <citation type="submission" date="2015-07" db="EMBL/GenBank/DDBJ databases">
        <title>The genome of Dufourea novaeangliae.</title>
        <authorList>
            <person name="Pan H."/>
            <person name="Kapheim K."/>
        </authorList>
    </citation>
    <scope>NUCLEOTIDE SEQUENCE [LARGE SCALE GENOMIC DNA]</scope>
    <source>
        <strain evidence="2">0120121106</strain>
        <tissue evidence="2">Whole body</tissue>
    </source>
</reference>